<gene>
    <name evidence="1" type="ORF">C7H08_04360</name>
</gene>
<evidence type="ECO:0000313" key="1">
    <source>
        <dbReference type="EMBL" id="PSF09311.1"/>
    </source>
</evidence>
<keyword evidence="2" id="KW-1185">Reference proteome</keyword>
<dbReference type="Proteomes" id="UP000238385">
    <property type="component" value="Unassembled WGS sequence"/>
</dbReference>
<protein>
    <submittedName>
        <fullName evidence="1">Uncharacterized protein</fullName>
    </submittedName>
</protein>
<organism evidence="1 2">
    <name type="scientific">Marinobacter halophilus</name>
    <dbReference type="NCBI Taxonomy" id="1323740"/>
    <lineage>
        <taxon>Bacteria</taxon>
        <taxon>Pseudomonadati</taxon>
        <taxon>Pseudomonadota</taxon>
        <taxon>Gammaproteobacteria</taxon>
        <taxon>Pseudomonadales</taxon>
        <taxon>Marinobacteraceae</taxon>
        <taxon>Marinobacter</taxon>
    </lineage>
</organism>
<proteinExistence type="predicted"/>
<evidence type="ECO:0000313" key="2">
    <source>
        <dbReference type="Proteomes" id="UP000238385"/>
    </source>
</evidence>
<comment type="caution">
    <text evidence="1">The sequence shown here is derived from an EMBL/GenBank/DDBJ whole genome shotgun (WGS) entry which is preliminary data.</text>
</comment>
<dbReference type="EMBL" id="PXNN01000006">
    <property type="protein sequence ID" value="PSF09311.1"/>
    <property type="molecule type" value="Genomic_DNA"/>
</dbReference>
<accession>A0A2T1KGQ0</accession>
<sequence length="75" mass="8590">MPDDIQEPRDTGAKVAGSQPEPFRLVKRLFNMVDLRLFRHTAVLLPPFSGQSNVAARLEQWQRTQPISKQHLPAR</sequence>
<reference evidence="1 2" key="1">
    <citation type="submission" date="2018-03" db="EMBL/GenBank/DDBJ databases">
        <title>Marinobacter brunus sp. nov., a marine bacterium of Gamma-proteobacteria isolated from the surface seawater of the South China Sea.</title>
        <authorList>
            <person name="Cheng H."/>
            <person name="Wu Y.-H."/>
            <person name="Xamxidin M."/>
            <person name="Xu X.-W."/>
        </authorList>
    </citation>
    <scope>NUCLEOTIDE SEQUENCE [LARGE SCALE GENOMIC DNA]</scope>
    <source>
        <strain evidence="1 2">JCM 30472</strain>
    </source>
</reference>
<name>A0A2T1KGQ0_9GAMM</name>
<dbReference type="AlphaFoldDB" id="A0A2T1KGQ0"/>